<dbReference type="AlphaFoldDB" id="A0A1W2DI39"/>
<dbReference type="InterPro" id="IPR014710">
    <property type="entry name" value="RmlC-like_jellyroll"/>
</dbReference>
<dbReference type="InterPro" id="IPR018490">
    <property type="entry name" value="cNMP-bd_dom_sf"/>
</dbReference>
<organism evidence="1 2">
    <name type="scientific">Pedobacter africanus</name>
    <dbReference type="NCBI Taxonomy" id="151894"/>
    <lineage>
        <taxon>Bacteria</taxon>
        <taxon>Pseudomonadati</taxon>
        <taxon>Bacteroidota</taxon>
        <taxon>Sphingobacteriia</taxon>
        <taxon>Sphingobacteriales</taxon>
        <taxon>Sphingobacteriaceae</taxon>
        <taxon>Pedobacter</taxon>
    </lineage>
</organism>
<evidence type="ECO:0000313" key="2">
    <source>
        <dbReference type="Proteomes" id="UP000192756"/>
    </source>
</evidence>
<dbReference type="EMBL" id="FWXT01000003">
    <property type="protein sequence ID" value="SMC97133.1"/>
    <property type="molecule type" value="Genomic_DNA"/>
</dbReference>
<dbReference type="Proteomes" id="UP000192756">
    <property type="component" value="Unassembled WGS sequence"/>
</dbReference>
<reference evidence="2" key="1">
    <citation type="submission" date="2017-04" db="EMBL/GenBank/DDBJ databases">
        <authorList>
            <person name="Varghese N."/>
            <person name="Submissions S."/>
        </authorList>
    </citation>
    <scope>NUCLEOTIDE SEQUENCE [LARGE SCALE GENOMIC DNA]</scope>
    <source>
        <strain evidence="2">DSM 12126</strain>
    </source>
</reference>
<gene>
    <name evidence="1" type="ORF">SAMN04488524_3847</name>
</gene>
<dbReference type="OrthoDB" id="798621at2"/>
<keyword evidence="1" id="KW-0418">Kinase</keyword>
<proteinExistence type="predicted"/>
<dbReference type="Gene3D" id="2.60.120.10">
    <property type="entry name" value="Jelly Rolls"/>
    <property type="match status" value="1"/>
</dbReference>
<dbReference type="GO" id="GO:0016301">
    <property type="term" value="F:kinase activity"/>
    <property type="evidence" value="ECO:0007669"/>
    <property type="project" value="UniProtKB-KW"/>
</dbReference>
<keyword evidence="2" id="KW-1185">Reference proteome</keyword>
<keyword evidence="1" id="KW-0808">Transferase</keyword>
<dbReference type="SUPFAM" id="SSF51206">
    <property type="entry name" value="cAMP-binding domain-like"/>
    <property type="match status" value="1"/>
</dbReference>
<evidence type="ECO:0000313" key="1">
    <source>
        <dbReference type="EMBL" id="SMC97133.1"/>
    </source>
</evidence>
<protein>
    <submittedName>
        <fullName evidence="1">cAMP-binding domain of CRP or a regulatory subunit of cAMP-dependent protein kinases</fullName>
    </submittedName>
</protein>
<name>A0A1W2DI39_9SPHI</name>
<dbReference type="STRING" id="151894.SAMN04488524_3847"/>
<dbReference type="RefSeq" id="WP_084240618.1">
    <property type="nucleotide sequence ID" value="NZ_FWXT01000003.1"/>
</dbReference>
<sequence>MTKFENESNRERLEKIIRTDIAPKLISLGGEQPEGFTEKLVTEGKLKSFAKDQYLEESKDFEDGKLLYLVSGIARTVYFTPGTNKMVIPRIWKKGEVIFDAKSFKNETTRIESVQALEEGEAIIFTFKSLKLLMGDYSKKMAVFLLCLQEERESYALYYQDLLKLSVDDKVERYLRDNPGIEHRINKDIIALYLDISRSKFSSAYAKHKEKQLSLLQL</sequence>
<accession>A0A1W2DI39</accession>